<dbReference type="EMBL" id="GU583987">
    <property type="protein sequence ID" value="ADV35671.1"/>
    <property type="molecule type" value="Genomic_DNA"/>
</dbReference>
<proteinExistence type="predicted"/>
<evidence type="ECO:0000313" key="2">
    <source>
        <dbReference type="Proteomes" id="UP000007475"/>
    </source>
</evidence>
<dbReference type="RefSeq" id="YP_004306326.1">
    <property type="nucleotide sequence ID" value="NC_015264.1"/>
</dbReference>
<dbReference type="Proteomes" id="UP000007475">
    <property type="component" value="Segment"/>
</dbReference>
<name>E9KIE6_9CAUD</name>
<sequence length="154" mass="17616">MNLTITFGLTTLALAGAVWHCYKSNKPLREEARKAREETERKAFEDAKRTAEAIQEAKAVEDHLDHLEGILSGRIVDKVNDKRTLNARMSYSHKTRMERKYPAISHLLSVTKLNTTQEVFNLNQRVSTQSKMIRDLTLQLKDVQKALQLGQPVE</sequence>
<reference evidence="1 2" key="1">
    <citation type="journal article" date="2011" name="Virol. J.">
        <title>Complete genome sequence of the lytic Pseudomonas fluorescens phage phiIBB-PF7A.</title>
        <authorList>
            <person name="Sillankorva S."/>
            <person name="Kluskens L.D."/>
            <person name="Lingohr E.J."/>
            <person name="Kropinski A.M."/>
            <person name="Neubauer P."/>
            <person name="Azeredo J."/>
        </authorList>
    </citation>
    <scope>NUCLEOTIDE SEQUENCE [LARGE SCALE GENOMIC DNA]</scope>
</reference>
<dbReference type="GeneID" id="10323794"/>
<dbReference type="OrthoDB" id="28512at10239"/>
<evidence type="ECO:0000313" key="1">
    <source>
        <dbReference type="EMBL" id="ADV35671.1"/>
    </source>
</evidence>
<accession>E9KIE6</accession>
<dbReference type="KEGG" id="vg:10323794"/>
<protein>
    <submittedName>
        <fullName evidence="1">Uncharacterized protein</fullName>
    </submittedName>
</protein>
<gene>
    <name evidence="1" type="ORF">phiIBB-PF7Ap10</name>
</gene>
<keyword evidence="2" id="KW-1185">Reference proteome</keyword>
<organism evidence="1 2">
    <name type="scientific">Pseudomonas phage phiIBB-PF7A</name>
    <dbReference type="NCBI Taxonomy" id="942165"/>
    <lineage>
        <taxon>Viruses</taxon>
        <taxon>Duplodnaviria</taxon>
        <taxon>Heunggongvirae</taxon>
        <taxon>Uroviricota</taxon>
        <taxon>Caudoviricetes</taxon>
        <taxon>Autographivirales</taxon>
        <taxon>Autotranscriptaviridae</taxon>
        <taxon>Studiervirinae</taxon>
        <taxon>Pifdecavirus</taxon>
        <taxon>Pifdecavirus IBBPF7A</taxon>
    </lineage>
</organism>